<dbReference type="EMBL" id="VMNI01000013">
    <property type="protein sequence ID" value="TVO75358.1"/>
    <property type="molecule type" value="Genomic_DNA"/>
</dbReference>
<dbReference type="AlphaFoldDB" id="A0A557RE75"/>
<dbReference type="PIRSF" id="PIRSF004846">
    <property type="entry name" value="ModA"/>
    <property type="match status" value="1"/>
</dbReference>
<dbReference type="InterPro" id="IPR050682">
    <property type="entry name" value="ModA/WtpA"/>
</dbReference>
<dbReference type="InterPro" id="IPR005950">
    <property type="entry name" value="ModA"/>
</dbReference>
<dbReference type="GO" id="GO:0030973">
    <property type="term" value="F:molybdate ion binding"/>
    <property type="evidence" value="ECO:0007669"/>
    <property type="project" value="InterPro"/>
</dbReference>
<evidence type="ECO:0000256" key="1">
    <source>
        <dbReference type="ARBA" id="ARBA00009175"/>
    </source>
</evidence>
<comment type="similarity">
    <text evidence="1">Belongs to the bacterial solute-binding protein ModA family.</text>
</comment>
<protein>
    <submittedName>
        <fullName evidence="6">Molybdate ABC transporter substrate-binding protein</fullName>
    </submittedName>
</protein>
<feature type="binding site" evidence="4">
    <location>
        <position position="166"/>
    </location>
    <ligand>
        <name>molybdate</name>
        <dbReference type="ChEBI" id="CHEBI:36264"/>
    </ligand>
</feature>
<evidence type="ECO:0000313" key="7">
    <source>
        <dbReference type="Proteomes" id="UP000318349"/>
    </source>
</evidence>
<evidence type="ECO:0000256" key="3">
    <source>
        <dbReference type="ARBA" id="ARBA00022729"/>
    </source>
</evidence>
<dbReference type="Pfam" id="PF13531">
    <property type="entry name" value="SBP_bac_11"/>
    <property type="match status" value="1"/>
</dbReference>
<dbReference type="Proteomes" id="UP000318349">
    <property type="component" value="Unassembled WGS sequence"/>
</dbReference>
<dbReference type="PANTHER" id="PTHR30632:SF14">
    <property type="entry name" value="TUNGSTATE_MOLYBDATE_CHROMATE-BINDING PROTEIN MODA"/>
    <property type="match status" value="1"/>
</dbReference>
<dbReference type="InterPro" id="IPR044084">
    <property type="entry name" value="AvModA-like_subst-bd"/>
</dbReference>
<keyword evidence="4" id="KW-0500">Molybdenum</keyword>
<dbReference type="Gene3D" id="3.40.190.10">
    <property type="entry name" value="Periplasmic binding protein-like II"/>
    <property type="match status" value="2"/>
</dbReference>
<reference evidence="6 7" key="1">
    <citation type="submission" date="2019-07" db="EMBL/GenBank/DDBJ databases">
        <title>The pathways for chlorine oxyanion respiration interact through the shared metabolite chlorate.</title>
        <authorList>
            <person name="Barnum T.P."/>
            <person name="Cheng Y."/>
            <person name="Hill K.A."/>
            <person name="Lucas L.N."/>
            <person name="Carlson H.K."/>
            <person name="Coates J.D."/>
        </authorList>
    </citation>
    <scope>NUCLEOTIDE SEQUENCE [LARGE SCALE GENOMIC DNA]</scope>
    <source>
        <strain evidence="6 7">SFB-1</strain>
    </source>
</reference>
<accession>A0A557RE75</accession>
<keyword evidence="2 4" id="KW-0479">Metal-binding</keyword>
<dbReference type="CDD" id="cd13539">
    <property type="entry name" value="PBP2_AvModA"/>
    <property type="match status" value="1"/>
</dbReference>
<feature type="chain" id="PRO_5022082437" evidence="5">
    <location>
        <begin position="23"/>
        <end position="250"/>
    </location>
</feature>
<organism evidence="6 7">
    <name type="scientific">Denitromonas halophila</name>
    <dbReference type="NCBI Taxonomy" id="1629404"/>
    <lineage>
        <taxon>Bacteria</taxon>
        <taxon>Pseudomonadati</taxon>
        <taxon>Pseudomonadota</taxon>
        <taxon>Betaproteobacteria</taxon>
        <taxon>Rhodocyclales</taxon>
        <taxon>Zoogloeaceae</taxon>
        <taxon>Denitromonas</taxon>
    </lineage>
</organism>
<dbReference type="SUPFAM" id="SSF53850">
    <property type="entry name" value="Periplasmic binding protein-like II"/>
    <property type="match status" value="1"/>
</dbReference>
<evidence type="ECO:0000313" key="6">
    <source>
        <dbReference type="EMBL" id="TVO75358.1"/>
    </source>
</evidence>
<dbReference type="GO" id="GO:0015689">
    <property type="term" value="P:molybdate ion transport"/>
    <property type="evidence" value="ECO:0007669"/>
    <property type="project" value="InterPro"/>
</dbReference>
<feature type="binding site" evidence="4">
    <location>
        <position position="59"/>
    </location>
    <ligand>
        <name>molybdate</name>
        <dbReference type="ChEBI" id="CHEBI:36264"/>
    </ligand>
</feature>
<dbReference type="GO" id="GO:0046872">
    <property type="term" value="F:metal ion binding"/>
    <property type="evidence" value="ECO:0007669"/>
    <property type="project" value="UniProtKB-KW"/>
</dbReference>
<keyword evidence="3 5" id="KW-0732">Signal</keyword>
<dbReference type="NCBIfam" id="TIGR01256">
    <property type="entry name" value="modA"/>
    <property type="match status" value="1"/>
</dbReference>
<evidence type="ECO:0000256" key="5">
    <source>
        <dbReference type="SAM" id="SignalP"/>
    </source>
</evidence>
<evidence type="ECO:0000256" key="4">
    <source>
        <dbReference type="PIRSR" id="PIRSR004846-1"/>
    </source>
</evidence>
<dbReference type="PANTHER" id="PTHR30632">
    <property type="entry name" value="MOLYBDATE-BINDING PERIPLASMIC PROTEIN"/>
    <property type="match status" value="1"/>
</dbReference>
<evidence type="ECO:0000256" key="2">
    <source>
        <dbReference type="ARBA" id="ARBA00022723"/>
    </source>
</evidence>
<sequence length="250" mass="26724">MPKTLRSLCAALLLLIAPFATGGEITVAVASNFIKPIEALAPAFSEATGHRVRLSTGSTGKFYAQIQRGAPFDVFLSADEARPARLEDEGFAVQGSRFIYAIGRLVLWQAETNRDIRPDVLRIADGGRVAVANPVTAPYGTAAAAAIENLGLSATLASRLVQGENIGQTFQFVATGNAAFGFVAWSQVSQNGALIRGSGWLVPADLHPPIRQAATLLSRSKDKPAARDFMVFLKSETARQIIRQHGYDTE</sequence>
<feature type="signal peptide" evidence="5">
    <location>
        <begin position="1"/>
        <end position="22"/>
    </location>
</feature>
<gene>
    <name evidence="6" type="primary">modA</name>
    <name evidence="6" type="ORF">FHP89_13460</name>
</gene>
<comment type="caution">
    <text evidence="6">The sequence shown here is derived from an EMBL/GenBank/DDBJ whole genome shotgun (WGS) entry which is preliminary data.</text>
</comment>
<proteinExistence type="inferred from homology"/>
<name>A0A557RE75_9RHOO</name>